<evidence type="ECO:0000256" key="6">
    <source>
        <dbReference type="SAM" id="MobiDB-lite"/>
    </source>
</evidence>
<feature type="region of interest" description="Disordered" evidence="6">
    <location>
        <begin position="364"/>
        <end position="383"/>
    </location>
</feature>
<dbReference type="RefSeq" id="WP_131101606.1">
    <property type="nucleotide sequence ID" value="NZ_CP036455.1"/>
</dbReference>
<dbReference type="InterPro" id="IPR000719">
    <property type="entry name" value="Prot_kinase_dom"/>
</dbReference>
<feature type="binding site" evidence="5">
    <location>
        <position position="49"/>
    </location>
    <ligand>
        <name>ATP</name>
        <dbReference type="ChEBI" id="CHEBI:30616"/>
    </ligand>
</feature>
<evidence type="ECO:0000256" key="4">
    <source>
        <dbReference type="ARBA" id="ARBA00022840"/>
    </source>
</evidence>
<evidence type="ECO:0000256" key="1">
    <source>
        <dbReference type="ARBA" id="ARBA00022679"/>
    </source>
</evidence>
<keyword evidence="2 5" id="KW-0547">Nucleotide-binding</keyword>
<evidence type="ECO:0000256" key="5">
    <source>
        <dbReference type="PROSITE-ProRule" id="PRU10141"/>
    </source>
</evidence>
<sequence length="611" mass="64160">MSNPTPLPPLHSSDPRAIAGYELLGRIGAGGMGVVYAALAPEGGRAALKVIRGEFDADPEFRERFAREIALMRRVRAASTVPVLAAGTTGDKLWYATPYVSGATLAGHVDRSGPLDPARLRALALGLAEAVAAIHAAGVVHRDLKPANVILAPDGPKVLDFGIARAVDESAITRTGGLVGSPGWIAPEGYRGVVGPEADVFAWGALVAFAATGRRPFGTGSVEALTYRVLNEAPDIAGVAPELAGIVERALAKDPAQRPDGAALLREIAAGAGAAAPAGDDPATAVTGVLHRDWTAVENTPGLDWSRAERTARRRRRTRNALLAGAAACALVLAVGAGTVAGTSYRENGTPLPWAADGVVEGTASQGAGQAGQRGGAPDRNDIQRDNRIIREVVGCEECTFPVDIVPGLRRDGEPVRLVFAESPRGTTADGGADLFHLTVALVRDSDDEVLAHNYDRPQPNMLTFSRNGDIADLMGTDDAGWFYVNLIHAPVEQGAQVPAGRIVKVDPNRLDDVEEFGGSLRNTAFPSNNTHQLAARDLDGDGVYEIPFDLTESAADGVLRVWHSWDPRARTYAPAYCSVGDFDGGSEMQWSEPANVNEEPCSDLGNVGVF</sequence>
<keyword evidence="7" id="KW-1133">Transmembrane helix</keyword>
<dbReference type="CDD" id="cd14014">
    <property type="entry name" value="STKc_PknB_like"/>
    <property type="match status" value="1"/>
</dbReference>
<keyword evidence="1 9" id="KW-0808">Transferase</keyword>
<keyword evidence="7" id="KW-0472">Membrane</keyword>
<evidence type="ECO:0000256" key="7">
    <source>
        <dbReference type="SAM" id="Phobius"/>
    </source>
</evidence>
<dbReference type="InterPro" id="IPR017441">
    <property type="entry name" value="Protein_kinase_ATP_BS"/>
</dbReference>
<dbReference type="SUPFAM" id="SSF56112">
    <property type="entry name" value="Protein kinase-like (PK-like)"/>
    <property type="match status" value="1"/>
</dbReference>
<dbReference type="SMART" id="SM00220">
    <property type="entry name" value="S_TKc"/>
    <property type="match status" value="1"/>
</dbReference>
<feature type="transmembrane region" description="Helical" evidence="7">
    <location>
        <begin position="320"/>
        <end position="341"/>
    </location>
</feature>
<dbReference type="PROSITE" id="PS00107">
    <property type="entry name" value="PROTEIN_KINASE_ATP"/>
    <property type="match status" value="1"/>
</dbReference>
<dbReference type="Gene3D" id="3.30.200.20">
    <property type="entry name" value="Phosphorylase Kinase, domain 1"/>
    <property type="match status" value="1"/>
</dbReference>
<keyword evidence="4 5" id="KW-0067">ATP-binding</keyword>
<reference evidence="9 10" key="1">
    <citation type="submission" date="2019-02" db="EMBL/GenBank/DDBJ databases">
        <authorList>
            <person name="Khodamoradi S."/>
            <person name="Hahnke R.L."/>
            <person name="Kaempfer P."/>
            <person name="Schumann P."/>
            <person name="Rohde M."/>
            <person name="Steinert M."/>
            <person name="Luzhetskyy A."/>
            <person name="Wink J."/>
            <person name="Ruckert C."/>
        </authorList>
    </citation>
    <scope>NUCLEOTIDE SEQUENCE [LARGE SCALE GENOMIC DNA]</scope>
    <source>
        <strain evidence="9 10">M2</strain>
    </source>
</reference>
<organism evidence="9 10">
    <name type="scientific">Streptomonospora litoralis</name>
    <dbReference type="NCBI Taxonomy" id="2498135"/>
    <lineage>
        <taxon>Bacteria</taxon>
        <taxon>Bacillati</taxon>
        <taxon>Actinomycetota</taxon>
        <taxon>Actinomycetes</taxon>
        <taxon>Streptosporangiales</taxon>
        <taxon>Nocardiopsidaceae</taxon>
        <taxon>Streptomonospora</taxon>
    </lineage>
</organism>
<dbReference type="OrthoDB" id="9762169at2"/>
<dbReference type="PROSITE" id="PS00108">
    <property type="entry name" value="PROTEIN_KINASE_ST"/>
    <property type="match status" value="1"/>
</dbReference>
<evidence type="ECO:0000313" key="10">
    <source>
        <dbReference type="Proteomes" id="UP000292235"/>
    </source>
</evidence>
<proteinExistence type="predicted"/>
<dbReference type="Pfam" id="PF00069">
    <property type="entry name" value="Pkinase"/>
    <property type="match status" value="1"/>
</dbReference>
<dbReference type="InterPro" id="IPR008271">
    <property type="entry name" value="Ser/Thr_kinase_AS"/>
</dbReference>
<accession>A0A4V0ZKD7</accession>
<dbReference type="Gene3D" id="1.10.510.10">
    <property type="entry name" value="Transferase(Phosphotransferase) domain 1"/>
    <property type="match status" value="1"/>
</dbReference>
<evidence type="ECO:0000256" key="3">
    <source>
        <dbReference type="ARBA" id="ARBA00022777"/>
    </source>
</evidence>
<keyword evidence="10" id="KW-1185">Reference proteome</keyword>
<gene>
    <name evidence="9" type="primary">afsK16</name>
    <name evidence="9" type="ORF">EKD16_24390</name>
</gene>
<dbReference type="PANTHER" id="PTHR43289">
    <property type="entry name" value="MITOGEN-ACTIVATED PROTEIN KINASE KINASE KINASE 20-RELATED"/>
    <property type="match status" value="1"/>
</dbReference>
<evidence type="ECO:0000313" key="9">
    <source>
        <dbReference type="EMBL" id="QBI56622.1"/>
    </source>
</evidence>
<dbReference type="InterPro" id="IPR011009">
    <property type="entry name" value="Kinase-like_dom_sf"/>
</dbReference>
<dbReference type="Proteomes" id="UP000292235">
    <property type="component" value="Chromosome"/>
</dbReference>
<keyword evidence="3 9" id="KW-0418">Kinase</keyword>
<dbReference type="PANTHER" id="PTHR43289:SF34">
    <property type="entry name" value="SERINE_THREONINE-PROTEIN KINASE YBDM-RELATED"/>
    <property type="match status" value="1"/>
</dbReference>
<dbReference type="EC" id="2.7.11.1" evidence="9"/>
<evidence type="ECO:0000259" key="8">
    <source>
        <dbReference type="PROSITE" id="PS50011"/>
    </source>
</evidence>
<keyword evidence="7" id="KW-0812">Transmembrane</keyword>
<dbReference type="AlphaFoldDB" id="A0A4V0ZKD7"/>
<dbReference type="GO" id="GO:0005524">
    <property type="term" value="F:ATP binding"/>
    <property type="evidence" value="ECO:0007669"/>
    <property type="project" value="UniProtKB-UniRule"/>
</dbReference>
<dbReference type="KEGG" id="strr:EKD16_24390"/>
<feature type="domain" description="Protein kinase" evidence="8">
    <location>
        <begin position="21"/>
        <end position="270"/>
    </location>
</feature>
<evidence type="ECO:0000256" key="2">
    <source>
        <dbReference type="ARBA" id="ARBA00022741"/>
    </source>
</evidence>
<dbReference type="EMBL" id="CP036455">
    <property type="protein sequence ID" value="QBI56622.1"/>
    <property type="molecule type" value="Genomic_DNA"/>
</dbReference>
<protein>
    <submittedName>
        <fullName evidence="9">Serine/threonine-protein kinase AfsK</fullName>
        <ecNumber evidence="9">2.7.11.1</ecNumber>
    </submittedName>
</protein>
<name>A0A4V0ZKD7_9ACTN</name>
<dbReference type="GO" id="GO:0004674">
    <property type="term" value="F:protein serine/threonine kinase activity"/>
    <property type="evidence" value="ECO:0007669"/>
    <property type="project" value="UniProtKB-EC"/>
</dbReference>
<dbReference type="PROSITE" id="PS50011">
    <property type="entry name" value="PROTEIN_KINASE_DOM"/>
    <property type="match status" value="1"/>
</dbReference>